<dbReference type="RefSeq" id="WP_197647492.1">
    <property type="nucleotide sequence ID" value="NZ_JAEACP010000030.1"/>
</dbReference>
<dbReference type="EMBL" id="JBHRSM010000049">
    <property type="protein sequence ID" value="MFC3088128.1"/>
    <property type="molecule type" value="Genomic_DNA"/>
</dbReference>
<organism evidence="1 2">
    <name type="scientific">Tabrizicola soli</name>
    <dbReference type="NCBI Taxonomy" id="2185115"/>
    <lineage>
        <taxon>Bacteria</taxon>
        <taxon>Pseudomonadati</taxon>
        <taxon>Pseudomonadota</taxon>
        <taxon>Alphaproteobacteria</taxon>
        <taxon>Rhodobacterales</taxon>
        <taxon>Paracoccaceae</taxon>
        <taxon>Tabrizicola</taxon>
    </lineage>
</organism>
<sequence>MKQGDVDEALAVLYLRLNGYFTSGLIIHSPQHGQATTEVDCVAIRMPNHKQTDRVVGDAPFLAIEPGLIDLIICEVKSDASNVAFNSPLKTNRQAIEALLEWCGVHSDDGIENVAERVQPLFADDAKIEQVISGIVDDGVRVRGLLCCPTSATGNCTRWLLDGVEILRYAEECFNPAEPRETCSVRYNFQQWSYPLSRIVTWLKDKKRQTPATVDELYKHLEVVRQV</sequence>
<protein>
    <submittedName>
        <fullName evidence="1">Uncharacterized protein</fullName>
    </submittedName>
</protein>
<name>A0ABV7DYB9_9RHOB</name>
<gene>
    <name evidence="1" type="ORF">ACFOD6_18985</name>
</gene>
<dbReference type="Proteomes" id="UP001595445">
    <property type="component" value="Unassembled WGS sequence"/>
</dbReference>
<proteinExistence type="predicted"/>
<accession>A0ABV7DYB9</accession>
<reference evidence="2" key="1">
    <citation type="journal article" date="2019" name="Int. J. Syst. Evol. Microbiol.">
        <title>The Global Catalogue of Microorganisms (GCM) 10K type strain sequencing project: providing services to taxonomists for standard genome sequencing and annotation.</title>
        <authorList>
            <consortium name="The Broad Institute Genomics Platform"/>
            <consortium name="The Broad Institute Genome Sequencing Center for Infectious Disease"/>
            <person name="Wu L."/>
            <person name="Ma J."/>
        </authorList>
    </citation>
    <scope>NUCLEOTIDE SEQUENCE [LARGE SCALE GENOMIC DNA]</scope>
    <source>
        <strain evidence="2">KCTC 62102</strain>
    </source>
</reference>
<comment type="caution">
    <text evidence="1">The sequence shown here is derived from an EMBL/GenBank/DDBJ whole genome shotgun (WGS) entry which is preliminary data.</text>
</comment>
<evidence type="ECO:0000313" key="1">
    <source>
        <dbReference type="EMBL" id="MFC3088128.1"/>
    </source>
</evidence>
<evidence type="ECO:0000313" key="2">
    <source>
        <dbReference type="Proteomes" id="UP001595445"/>
    </source>
</evidence>
<keyword evidence="2" id="KW-1185">Reference proteome</keyword>